<evidence type="ECO:0000256" key="1">
    <source>
        <dbReference type="ARBA" id="ARBA00022485"/>
    </source>
</evidence>
<accession>A0A3B0RAI6</accession>
<evidence type="ECO:0000256" key="5">
    <source>
        <dbReference type="ARBA" id="ARBA00023002"/>
    </source>
</evidence>
<keyword evidence="4" id="KW-0732">Signal</keyword>
<dbReference type="Pfam" id="PF04879">
    <property type="entry name" value="Molybdop_Fe4S4"/>
    <property type="match status" value="1"/>
</dbReference>
<evidence type="ECO:0000256" key="4">
    <source>
        <dbReference type="ARBA" id="ARBA00022729"/>
    </source>
</evidence>
<dbReference type="SUPFAM" id="SSF53706">
    <property type="entry name" value="Formate dehydrogenase/DMSO reductase, domains 1-3"/>
    <property type="match status" value="1"/>
</dbReference>
<dbReference type="InterPro" id="IPR006311">
    <property type="entry name" value="TAT_signal"/>
</dbReference>
<dbReference type="InterPro" id="IPR050612">
    <property type="entry name" value="Prok_Mopterin_Oxidored"/>
</dbReference>
<keyword evidence="2" id="KW-0500">Molybdenum</keyword>
<evidence type="ECO:0000313" key="9">
    <source>
        <dbReference type="EMBL" id="VAV86016.1"/>
    </source>
</evidence>
<dbReference type="GO" id="GO:0016491">
    <property type="term" value="F:oxidoreductase activity"/>
    <property type="evidence" value="ECO:0007669"/>
    <property type="project" value="UniProtKB-KW"/>
</dbReference>
<keyword evidence="5" id="KW-0560">Oxidoreductase</keyword>
<evidence type="ECO:0000256" key="3">
    <source>
        <dbReference type="ARBA" id="ARBA00022723"/>
    </source>
</evidence>
<evidence type="ECO:0000256" key="7">
    <source>
        <dbReference type="ARBA" id="ARBA00023014"/>
    </source>
</evidence>
<feature type="domain" description="4Fe-4S Mo/W bis-MGD-type" evidence="8">
    <location>
        <begin position="54"/>
        <end position="127"/>
    </location>
</feature>
<dbReference type="EMBL" id="UOEB01000275">
    <property type="protein sequence ID" value="VAV86016.1"/>
    <property type="molecule type" value="Genomic_DNA"/>
</dbReference>
<keyword evidence="3" id="KW-0479">Metal-binding</keyword>
<reference evidence="9" key="1">
    <citation type="submission" date="2018-06" db="EMBL/GenBank/DDBJ databases">
        <authorList>
            <person name="Zhirakovskaya E."/>
        </authorList>
    </citation>
    <scope>NUCLEOTIDE SEQUENCE</scope>
</reference>
<proteinExistence type="predicted"/>
<evidence type="ECO:0000256" key="6">
    <source>
        <dbReference type="ARBA" id="ARBA00023004"/>
    </source>
</evidence>
<dbReference type="PROSITE" id="PS51318">
    <property type="entry name" value="TAT"/>
    <property type="match status" value="1"/>
</dbReference>
<keyword evidence="7" id="KW-0411">Iron-sulfur</keyword>
<keyword evidence="1" id="KW-0004">4Fe-4S</keyword>
<evidence type="ECO:0000256" key="2">
    <source>
        <dbReference type="ARBA" id="ARBA00022505"/>
    </source>
</evidence>
<dbReference type="PANTHER" id="PTHR43742">
    <property type="entry name" value="TRIMETHYLAMINE-N-OXIDE REDUCTASE"/>
    <property type="match status" value="1"/>
</dbReference>
<dbReference type="GO" id="GO:0051539">
    <property type="term" value="F:4 iron, 4 sulfur cluster binding"/>
    <property type="evidence" value="ECO:0007669"/>
    <property type="project" value="UniProtKB-KW"/>
</dbReference>
<dbReference type="GO" id="GO:0046872">
    <property type="term" value="F:metal ion binding"/>
    <property type="evidence" value="ECO:0007669"/>
    <property type="project" value="UniProtKB-KW"/>
</dbReference>
<evidence type="ECO:0000259" key="8">
    <source>
        <dbReference type="PROSITE" id="PS51669"/>
    </source>
</evidence>
<dbReference type="SMART" id="SM00926">
    <property type="entry name" value="Molybdop_Fe4S4"/>
    <property type="match status" value="1"/>
</dbReference>
<protein>
    <submittedName>
        <fullName evidence="9">Molybdopterin oxidoreductase</fullName>
    </submittedName>
</protein>
<feature type="non-terminal residue" evidence="9">
    <location>
        <position position="326"/>
    </location>
</feature>
<dbReference type="PROSITE" id="PS51669">
    <property type="entry name" value="4FE4S_MOW_BIS_MGD"/>
    <property type="match status" value="1"/>
</dbReference>
<gene>
    <name evidence="9" type="ORF">MNBD_BACTEROID02-852</name>
</gene>
<sequence length="326" mass="36159">MKNKIDNNVSRRSFLKNSALFGAVTAGSLTGFSALAAMTEEERKKFIYEMQKPENTIYSACLQCHNACSIKGKVFNGMLGKIDGNPYGPQTMLPHLDYKSEIEIASEVDGKVCPKGQAGIQTLYDPYRIRKVLKRAGKRGSNKWETIDFHKAIDELVNGGNLFGEGNVKGLKDIIVLRDPKVAKAMAADAKAFGKGKMTLKAFKAKHADNLDKLIDPNHPDLGPKNNKFIMMCGRIEHGRKELGKRFAYGTMGSNNFFEHTTICEQSHHIAYKEVTNQWVVKDGKGKWTGGKTHLKPDILNSEFVIFFGTGAFEANFGKTSMAQKV</sequence>
<dbReference type="Gene3D" id="3.30.200.210">
    <property type="match status" value="1"/>
</dbReference>
<name>A0A3B0RAI6_9ZZZZ</name>
<dbReference type="PANTHER" id="PTHR43742:SF9">
    <property type="entry name" value="TETRATHIONATE REDUCTASE SUBUNIT A"/>
    <property type="match status" value="1"/>
</dbReference>
<dbReference type="InterPro" id="IPR006963">
    <property type="entry name" value="Mopterin_OxRdtase_4Fe-4S_dom"/>
</dbReference>
<dbReference type="AlphaFoldDB" id="A0A3B0RAI6"/>
<keyword evidence="6" id="KW-0408">Iron</keyword>
<organism evidence="9">
    <name type="scientific">hydrothermal vent metagenome</name>
    <dbReference type="NCBI Taxonomy" id="652676"/>
    <lineage>
        <taxon>unclassified sequences</taxon>
        <taxon>metagenomes</taxon>
        <taxon>ecological metagenomes</taxon>
    </lineage>
</organism>